<dbReference type="CDD" id="cd19941">
    <property type="entry name" value="TIL"/>
    <property type="match status" value="1"/>
</dbReference>
<dbReference type="InterPro" id="IPR002919">
    <property type="entry name" value="TIL_dom"/>
</dbReference>
<protein>
    <submittedName>
        <fullName evidence="7">TIL domain-containing protein</fullName>
    </submittedName>
</protein>
<dbReference type="WBParaSite" id="L893_g19766.t1">
    <property type="protein sequence ID" value="L893_g19766.t1"/>
    <property type="gene ID" value="L893_g19766"/>
</dbReference>
<dbReference type="AlphaFoldDB" id="A0A1I7YTT8"/>
<evidence type="ECO:0000256" key="3">
    <source>
        <dbReference type="ARBA" id="ARBA00023157"/>
    </source>
</evidence>
<evidence type="ECO:0000313" key="7">
    <source>
        <dbReference type="WBParaSite" id="L893_g19766.t1"/>
    </source>
</evidence>
<dbReference type="PANTHER" id="PTHR23259:SF70">
    <property type="entry name" value="ACCESSORY GLAND PROTEIN ACP62F-RELATED"/>
    <property type="match status" value="1"/>
</dbReference>
<feature type="domain" description="TIL" evidence="5">
    <location>
        <begin position="28"/>
        <end position="84"/>
    </location>
</feature>
<proteinExistence type="predicted"/>
<feature type="chain" id="PRO_5009312603" evidence="4">
    <location>
        <begin position="19"/>
        <end position="96"/>
    </location>
</feature>
<name>A0A1I7YTT8_9BILA</name>
<evidence type="ECO:0000256" key="2">
    <source>
        <dbReference type="ARBA" id="ARBA00022900"/>
    </source>
</evidence>
<dbReference type="Proteomes" id="UP000095287">
    <property type="component" value="Unplaced"/>
</dbReference>
<evidence type="ECO:0000313" key="6">
    <source>
        <dbReference type="Proteomes" id="UP000095287"/>
    </source>
</evidence>
<keyword evidence="6" id="KW-1185">Reference proteome</keyword>
<reference evidence="7" key="1">
    <citation type="submission" date="2016-11" db="UniProtKB">
        <authorList>
            <consortium name="WormBaseParasite"/>
        </authorList>
    </citation>
    <scope>IDENTIFICATION</scope>
</reference>
<dbReference type="SUPFAM" id="SSF57567">
    <property type="entry name" value="Serine protease inhibitors"/>
    <property type="match status" value="1"/>
</dbReference>
<organism evidence="6 7">
    <name type="scientific">Steinernema glaseri</name>
    <dbReference type="NCBI Taxonomy" id="37863"/>
    <lineage>
        <taxon>Eukaryota</taxon>
        <taxon>Metazoa</taxon>
        <taxon>Ecdysozoa</taxon>
        <taxon>Nematoda</taxon>
        <taxon>Chromadorea</taxon>
        <taxon>Rhabditida</taxon>
        <taxon>Tylenchina</taxon>
        <taxon>Panagrolaimomorpha</taxon>
        <taxon>Strongyloidoidea</taxon>
        <taxon>Steinernematidae</taxon>
        <taxon>Steinernema</taxon>
    </lineage>
</organism>
<dbReference type="InterPro" id="IPR036084">
    <property type="entry name" value="Ser_inhib-like_sf"/>
</dbReference>
<evidence type="ECO:0000256" key="1">
    <source>
        <dbReference type="ARBA" id="ARBA00022690"/>
    </source>
</evidence>
<evidence type="ECO:0000259" key="5">
    <source>
        <dbReference type="Pfam" id="PF01826"/>
    </source>
</evidence>
<keyword evidence="3" id="KW-1015">Disulfide bond</keyword>
<keyword evidence="1" id="KW-0646">Protease inhibitor</keyword>
<dbReference type="InterPro" id="IPR051368">
    <property type="entry name" value="SerProtInhib-TIL_Domain"/>
</dbReference>
<keyword evidence="4" id="KW-0732">Signal</keyword>
<dbReference type="GO" id="GO:0004867">
    <property type="term" value="F:serine-type endopeptidase inhibitor activity"/>
    <property type="evidence" value="ECO:0007669"/>
    <property type="project" value="UniProtKB-KW"/>
</dbReference>
<dbReference type="Gene3D" id="2.10.25.10">
    <property type="entry name" value="Laminin"/>
    <property type="match status" value="1"/>
</dbReference>
<keyword evidence="2" id="KW-0722">Serine protease inhibitor</keyword>
<dbReference type="PANTHER" id="PTHR23259">
    <property type="entry name" value="RIDDLE"/>
    <property type="match status" value="1"/>
</dbReference>
<feature type="signal peptide" evidence="4">
    <location>
        <begin position="1"/>
        <end position="18"/>
    </location>
</feature>
<evidence type="ECO:0000256" key="4">
    <source>
        <dbReference type="SAM" id="SignalP"/>
    </source>
</evidence>
<accession>A0A1I7YTT8</accession>
<sequence>MKFLALVFALLAVAFVAARPPTEAPQPCGQNEYWAQCSTCELTCKDAFADFMKPCVLMCFPPKCQCKQDFYRNDNGQCVAKKDCYIPDQVIDKKEG</sequence>
<dbReference type="Pfam" id="PF01826">
    <property type="entry name" value="TIL"/>
    <property type="match status" value="1"/>
</dbReference>